<sequence length="62" mass="7078">MLPAENPKVKPDLNVKEWIRQGYYIEAGKVHSQVIKVVIKDEDKANTLPSDDTVFSTRHDRG</sequence>
<evidence type="ECO:0000313" key="1">
    <source>
        <dbReference type="EMBL" id="RWR00872.1"/>
    </source>
</evidence>
<organism evidence="1 2">
    <name type="scientific">[Pantoea] beijingensis</name>
    <dbReference type="NCBI Taxonomy" id="1324864"/>
    <lineage>
        <taxon>Bacteria</taxon>
        <taxon>Pseudomonadati</taxon>
        <taxon>Pseudomonadota</taxon>
        <taxon>Gammaproteobacteria</taxon>
        <taxon>Enterobacterales</taxon>
        <taxon>Erwiniaceae</taxon>
        <taxon>Erwinia</taxon>
    </lineage>
</organism>
<accession>A0A443I9T8</accession>
<protein>
    <submittedName>
        <fullName evidence="1">Uncharacterized protein</fullName>
    </submittedName>
</protein>
<dbReference type="EMBL" id="JMEE01000044">
    <property type="protein sequence ID" value="RWR00872.1"/>
    <property type="molecule type" value="Genomic_DNA"/>
</dbReference>
<dbReference type="Proteomes" id="UP000288794">
    <property type="component" value="Unassembled WGS sequence"/>
</dbReference>
<name>A0A443I9T8_9GAMM</name>
<gene>
    <name evidence="1" type="ORF">ED28_15565</name>
</gene>
<comment type="caution">
    <text evidence="1">The sequence shown here is derived from an EMBL/GenBank/DDBJ whole genome shotgun (WGS) entry which is preliminary data.</text>
</comment>
<reference evidence="1 2" key="1">
    <citation type="submission" date="2014-04" db="EMBL/GenBank/DDBJ databases">
        <title>Draft genome sequence of Pantoea beijingensis strain LMG 27579, an emerging pathogen to Pleurotus eryngii with potential industrial application.</title>
        <authorList>
            <person name="Xu F."/>
            <person name="Liu Y."/>
            <person name="Wang S."/>
            <person name="Yin Y."/>
            <person name="Ma Y."/>
            <person name="Zhao S."/>
            <person name="Rong C."/>
        </authorList>
    </citation>
    <scope>NUCLEOTIDE SEQUENCE [LARGE SCALE GENOMIC DNA]</scope>
    <source>
        <strain evidence="1 2">LMG 27579</strain>
    </source>
</reference>
<dbReference type="AlphaFoldDB" id="A0A443I9T8"/>
<proteinExistence type="predicted"/>
<evidence type="ECO:0000313" key="2">
    <source>
        <dbReference type="Proteomes" id="UP000288794"/>
    </source>
</evidence>
<keyword evidence="2" id="KW-1185">Reference proteome</keyword>